<name>A0ABT8R3N0_9BACT</name>
<sequence>MKKQYSKLRQAVRSGDLSKIKRATTGDLVVEYDKQGKYYQRLYNPSRLVEIAKPETTQVLLLLPVNYRD</sequence>
<dbReference type="EMBL" id="JAUKPO010000003">
    <property type="protein sequence ID" value="MDO1446276.1"/>
    <property type="molecule type" value="Genomic_DNA"/>
</dbReference>
<dbReference type="RefSeq" id="WP_302037072.1">
    <property type="nucleotide sequence ID" value="NZ_JAUKPO010000003.1"/>
</dbReference>
<keyword evidence="2" id="KW-1185">Reference proteome</keyword>
<evidence type="ECO:0000313" key="2">
    <source>
        <dbReference type="Proteomes" id="UP001168528"/>
    </source>
</evidence>
<proteinExistence type="predicted"/>
<evidence type="ECO:0008006" key="3">
    <source>
        <dbReference type="Google" id="ProtNLM"/>
    </source>
</evidence>
<organism evidence="1 2">
    <name type="scientific">Rhodocytophaga aerolata</name>
    <dbReference type="NCBI Taxonomy" id="455078"/>
    <lineage>
        <taxon>Bacteria</taxon>
        <taxon>Pseudomonadati</taxon>
        <taxon>Bacteroidota</taxon>
        <taxon>Cytophagia</taxon>
        <taxon>Cytophagales</taxon>
        <taxon>Rhodocytophagaceae</taxon>
        <taxon>Rhodocytophaga</taxon>
    </lineage>
</organism>
<dbReference type="Proteomes" id="UP001168528">
    <property type="component" value="Unassembled WGS sequence"/>
</dbReference>
<reference evidence="1" key="1">
    <citation type="submission" date="2023-07" db="EMBL/GenBank/DDBJ databases">
        <title>The genome sequence of Rhodocytophaga aerolata KACC 12507.</title>
        <authorList>
            <person name="Zhang X."/>
        </authorList>
    </citation>
    <scope>NUCLEOTIDE SEQUENCE</scope>
    <source>
        <strain evidence="1">KACC 12507</strain>
    </source>
</reference>
<protein>
    <recommendedName>
        <fullName evidence="3">DUF4926 domain-containing protein</fullName>
    </recommendedName>
</protein>
<gene>
    <name evidence="1" type="ORF">Q0590_08435</name>
</gene>
<accession>A0ABT8R3N0</accession>
<evidence type="ECO:0000313" key="1">
    <source>
        <dbReference type="EMBL" id="MDO1446276.1"/>
    </source>
</evidence>
<comment type="caution">
    <text evidence="1">The sequence shown here is derived from an EMBL/GenBank/DDBJ whole genome shotgun (WGS) entry which is preliminary data.</text>
</comment>